<dbReference type="EMBL" id="KK107293">
    <property type="protein sequence ID" value="EZA53309.1"/>
    <property type="molecule type" value="Genomic_DNA"/>
</dbReference>
<gene>
    <name evidence="2" type="ORF">X777_06388</name>
</gene>
<feature type="region of interest" description="Disordered" evidence="1">
    <location>
        <begin position="52"/>
        <end position="74"/>
    </location>
</feature>
<proteinExistence type="predicted"/>
<sequence>MSRHDDDGRARKRRRLKRVDKSGSSRKDSTWCLFSSYGRVIESMGGIFAKEKRAHNGEPRVSHQDLLRERERDEEEIKKDRRWLGIVEVVAKHQTACLIREDPRVDTIL</sequence>
<evidence type="ECO:0000313" key="3">
    <source>
        <dbReference type="Proteomes" id="UP000053097"/>
    </source>
</evidence>
<accession>A0A026WE52</accession>
<dbReference type="Proteomes" id="UP000053097">
    <property type="component" value="Unassembled WGS sequence"/>
</dbReference>
<feature type="compositionally biased region" description="Basic and acidic residues" evidence="1">
    <location>
        <begin position="19"/>
        <end position="29"/>
    </location>
</feature>
<evidence type="ECO:0000256" key="1">
    <source>
        <dbReference type="SAM" id="MobiDB-lite"/>
    </source>
</evidence>
<keyword evidence="3" id="KW-1185">Reference proteome</keyword>
<feature type="region of interest" description="Disordered" evidence="1">
    <location>
        <begin position="1"/>
        <end position="29"/>
    </location>
</feature>
<name>A0A026WE52_OOCBI</name>
<dbReference type="AlphaFoldDB" id="A0A026WE52"/>
<reference evidence="2 3" key="1">
    <citation type="journal article" date="2014" name="Curr. Biol.">
        <title>The genome of the clonal raider ant Cerapachys biroi.</title>
        <authorList>
            <person name="Oxley P.R."/>
            <person name="Ji L."/>
            <person name="Fetter-Pruneda I."/>
            <person name="McKenzie S.K."/>
            <person name="Li C."/>
            <person name="Hu H."/>
            <person name="Zhang G."/>
            <person name="Kronauer D.J."/>
        </authorList>
    </citation>
    <scope>NUCLEOTIDE SEQUENCE [LARGE SCALE GENOMIC DNA]</scope>
</reference>
<evidence type="ECO:0000313" key="2">
    <source>
        <dbReference type="EMBL" id="EZA53309.1"/>
    </source>
</evidence>
<organism evidence="2 3">
    <name type="scientific">Ooceraea biroi</name>
    <name type="common">Clonal raider ant</name>
    <name type="synonym">Cerapachys biroi</name>
    <dbReference type="NCBI Taxonomy" id="2015173"/>
    <lineage>
        <taxon>Eukaryota</taxon>
        <taxon>Metazoa</taxon>
        <taxon>Ecdysozoa</taxon>
        <taxon>Arthropoda</taxon>
        <taxon>Hexapoda</taxon>
        <taxon>Insecta</taxon>
        <taxon>Pterygota</taxon>
        <taxon>Neoptera</taxon>
        <taxon>Endopterygota</taxon>
        <taxon>Hymenoptera</taxon>
        <taxon>Apocrita</taxon>
        <taxon>Aculeata</taxon>
        <taxon>Formicoidea</taxon>
        <taxon>Formicidae</taxon>
        <taxon>Dorylinae</taxon>
        <taxon>Ooceraea</taxon>
    </lineage>
</organism>
<protein>
    <submittedName>
        <fullName evidence="2">Uncharacterized protein</fullName>
    </submittedName>
</protein>